<dbReference type="GO" id="GO:0003824">
    <property type="term" value="F:catalytic activity"/>
    <property type="evidence" value="ECO:0007669"/>
    <property type="project" value="InterPro"/>
</dbReference>
<dbReference type="SUPFAM" id="SSF50800">
    <property type="entry name" value="PK beta-barrel domain-like"/>
    <property type="match status" value="1"/>
</dbReference>
<gene>
    <name evidence="1" type="ORF">FNL38_102743</name>
</gene>
<accession>A0A652YU24</accession>
<dbReference type="PROSITE" id="PS51340">
    <property type="entry name" value="MOSC"/>
    <property type="match status" value="1"/>
</dbReference>
<dbReference type="Pfam" id="PF03473">
    <property type="entry name" value="MOSC"/>
    <property type="match status" value="1"/>
</dbReference>
<dbReference type="InterPro" id="IPR052353">
    <property type="entry name" value="Benzoxazolinone_Detox_Enz"/>
</dbReference>
<proteinExistence type="predicted"/>
<organism evidence="1">
    <name type="scientific">Nocardia globerula</name>
    <dbReference type="NCBI Taxonomy" id="1818"/>
    <lineage>
        <taxon>Bacteria</taxon>
        <taxon>Bacillati</taxon>
        <taxon>Actinomycetota</taxon>
        <taxon>Actinomycetes</taxon>
        <taxon>Mycobacteriales</taxon>
        <taxon>Nocardiaceae</taxon>
        <taxon>Nocardia</taxon>
    </lineage>
</organism>
<comment type="caution">
    <text evidence="1">The sequence shown here is derived from an EMBL/GenBank/DDBJ whole genome shotgun (WGS) entry which is preliminary data.</text>
</comment>
<dbReference type="PANTHER" id="PTHR30212:SF2">
    <property type="entry name" value="PROTEIN YIIM"/>
    <property type="match status" value="1"/>
</dbReference>
<protein>
    <submittedName>
        <fullName evidence="1">MOSC domain-containing protein YiiM</fullName>
    </submittedName>
</protein>
<name>A0A652YU24_NOCGL</name>
<evidence type="ECO:0000313" key="1">
    <source>
        <dbReference type="EMBL" id="TYQ06601.1"/>
    </source>
</evidence>
<reference evidence="1" key="1">
    <citation type="submission" date="2019-07" db="EMBL/GenBank/DDBJ databases">
        <title>Genomic Encyclopedia of Type Strains, Phase IV (KMG-IV): sequencing the most valuable type-strain genomes for metagenomic binning, comparative biology and taxonomic classification.</title>
        <authorList>
            <person name="Goeker M."/>
        </authorList>
    </citation>
    <scope>NUCLEOTIDE SEQUENCE</scope>
    <source>
        <strain evidence="1">DSM 44596</strain>
    </source>
</reference>
<sequence length="222" mass="24304">MTGIVDAVCVVHAERDSGVKRVTRTAIDKRSVDGRVPLGRLGLGGDYVCDTEFHGGAYQAVYAYDHAEAQRWSTELGRPLHPGWFGENLRLSGIAVTDAVIGERWHITGADSSDVVELEVTGPRVPCGTFGLWSGEKGWVKRFTQRADVGAYLRVNRTGTLAAGDTVTRVHVPDHGVTVRQVFTGADPEHLRQLLNGHHDLAPNVLERISTFMERAETQVHS</sequence>
<dbReference type="AlphaFoldDB" id="A0A652YU24"/>
<dbReference type="PANTHER" id="PTHR30212">
    <property type="entry name" value="PROTEIN YIIM"/>
    <property type="match status" value="1"/>
</dbReference>
<dbReference type="GO" id="GO:0030170">
    <property type="term" value="F:pyridoxal phosphate binding"/>
    <property type="evidence" value="ECO:0007669"/>
    <property type="project" value="InterPro"/>
</dbReference>
<dbReference type="Gene3D" id="2.40.33.20">
    <property type="entry name" value="PK beta-barrel domain-like"/>
    <property type="match status" value="1"/>
</dbReference>
<dbReference type="InterPro" id="IPR011037">
    <property type="entry name" value="Pyrv_Knase-like_insert_dom_sf"/>
</dbReference>
<dbReference type="InterPro" id="IPR005302">
    <property type="entry name" value="MoCF_Sase_C"/>
</dbReference>
<dbReference type="GO" id="GO:0030151">
    <property type="term" value="F:molybdenum ion binding"/>
    <property type="evidence" value="ECO:0007669"/>
    <property type="project" value="InterPro"/>
</dbReference>
<dbReference type="EMBL" id="VNIQ01000002">
    <property type="protein sequence ID" value="TYQ06601.1"/>
    <property type="molecule type" value="Genomic_DNA"/>
</dbReference>